<sequence>MDSSIAARFMNFAEQCHGSSELYEKLSLKIADDEQILELCTHAKNGQPIPNLLFAAVQYLLFKGQKHPLRNFYASIADHPKDDITQSFTHFKDFCLKHSKEIKSILQNKNVQTNEVRRCAYLYPCFCYMYEKTKKPLAFIEIGTSAGIQLLWDQYSYSYGTTQVYGNPQAEVHIDSKVRGAIPFLLSSSPPVVKRIGVDLHINRLSNDEDKLWLKALIWPEHEERRKLFEAASQVVNKNHLELIEGDGVDLLPEIMKRIPNDTVIGVFHTHVANQFSYESKEKLLNVISKIGEERDIFHLYNNIQDHYLHLDYVLNGEKNRQMIGETEGHGRWFSLDI</sequence>
<keyword evidence="2" id="KW-1185">Reference proteome</keyword>
<reference evidence="1 2" key="1">
    <citation type="journal article" date="2019" name="Int. J. Syst. Evol. Microbiol.">
        <title>The Global Catalogue of Microorganisms (GCM) 10K type strain sequencing project: providing services to taxonomists for standard genome sequencing and annotation.</title>
        <authorList>
            <consortium name="The Broad Institute Genomics Platform"/>
            <consortium name="The Broad Institute Genome Sequencing Center for Infectious Disease"/>
            <person name="Wu L."/>
            <person name="Ma J."/>
        </authorList>
    </citation>
    <scope>NUCLEOTIDE SEQUENCE [LARGE SCALE GENOMIC DNA]</scope>
    <source>
        <strain evidence="1 2">JCM 12389</strain>
    </source>
</reference>
<name>A0ABN1B8D5_9BACI</name>
<dbReference type="EMBL" id="BAAADO010000003">
    <property type="protein sequence ID" value="GAA0492433.1"/>
    <property type="molecule type" value="Genomic_DNA"/>
</dbReference>
<dbReference type="InterPro" id="IPR011200">
    <property type="entry name" value="UCP012608"/>
</dbReference>
<dbReference type="PIRSF" id="PIRSF012608">
    <property type="entry name" value="UCP012608"/>
    <property type="match status" value="1"/>
</dbReference>
<evidence type="ECO:0000313" key="2">
    <source>
        <dbReference type="Proteomes" id="UP001500880"/>
    </source>
</evidence>
<gene>
    <name evidence="1" type="ORF">GCM10008986_18460</name>
</gene>
<evidence type="ECO:0000313" key="1">
    <source>
        <dbReference type="EMBL" id="GAA0492433.1"/>
    </source>
</evidence>
<dbReference type="Proteomes" id="UP001500880">
    <property type="component" value="Unassembled WGS sequence"/>
</dbReference>
<accession>A0ABN1B8D5</accession>
<protein>
    <submittedName>
        <fullName evidence="1">DUF2332 domain-containing protein</fullName>
    </submittedName>
</protein>
<proteinExistence type="predicted"/>
<dbReference type="Pfam" id="PF10094">
    <property type="entry name" value="DUF2332"/>
    <property type="match status" value="1"/>
</dbReference>
<organism evidence="1 2">
    <name type="scientific">Salinibacillus aidingensis</name>
    <dbReference type="NCBI Taxonomy" id="237684"/>
    <lineage>
        <taxon>Bacteria</taxon>
        <taxon>Bacillati</taxon>
        <taxon>Bacillota</taxon>
        <taxon>Bacilli</taxon>
        <taxon>Bacillales</taxon>
        <taxon>Bacillaceae</taxon>
        <taxon>Salinibacillus</taxon>
    </lineage>
</organism>
<comment type="caution">
    <text evidence="1">The sequence shown here is derived from an EMBL/GenBank/DDBJ whole genome shotgun (WGS) entry which is preliminary data.</text>
</comment>